<keyword evidence="3" id="KW-1185">Reference proteome</keyword>
<comment type="caution">
    <text evidence="2">The sequence shown here is derived from an EMBL/GenBank/DDBJ whole genome shotgun (WGS) entry which is preliminary data.</text>
</comment>
<dbReference type="AlphaFoldDB" id="A0A8X8AXU7"/>
<dbReference type="OrthoDB" id="10404806at2759"/>
<feature type="region of interest" description="Disordered" evidence="1">
    <location>
        <begin position="55"/>
        <end position="141"/>
    </location>
</feature>
<feature type="compositionally biased region" description="Basic and acidic residues" evidence="1">
    <location>
        <begin position="55"/>
        <end position="66"/>
    </location>
</feature>
<feature type="region of interest" description="Disordered" evidence="1">
    <location>
        <begin position="346"/>
        <end position="369"/>
    </location>
</feature>
<accession>A0A8X8AXU7</accession>
<sequence length="369" mass="40153">MRSFLATLGGYCFRLTHDMSRCPNLHKEEPVQFMVGCTEADGGNATSYKAAVAHDNRQFEDRREGQQGRYRGPRGGDKGKGIARDKQVPYKHESPYHPYREKFPRGYGEGSSVHGRHVGYGDRRKGVQARGSQQSRVGEGAHLPNNREKLMFDAFKGAPRSPVREVSQMLPAAGNGSTSKACKALVFEEPALEPLELVPGKAVDAIGEMQILETHAEGVEEPKVSEELLHSQALDEANLMIEGVLLSDSDLLLEEGGEVEDWEQGEIMDFTEEQDSNLEAQGSGDNNVLVTAKVGDETLVEMKGQIEGDGENPKKKKSGQNGIDTTGGAKKRAALVFISPRKKLLAKAGVKPGEKGTKKASTKPKNPSE</sequence>
<gene>
    <name evidence="2" type="ORF">Bca52824_017800</name>
</gene>
<protein>
    <submittedName>
        <fullName evidence="2">Uncharacterized protein</fullName>
    </submittedName>
</protein>
<dbReference type="Proteomes" id="UP000886595">
    <property type="component" value="Unassembled WGS sequence"/>
</dbReference>
<proteinExistence type="predicted"/>
<name>A0A8X8AXU7_BRACI</name>
<feature type="compositionally biased region" description="Basic and acidic residues" evidence="1">
    <location>
        <begin position="74"/>
        <end position="104"/>
    </location>
</feature>
<reference evidence="2 3" key="1">
    <citation type="submission" date="2020-02" db="EMBL/GenBank/DDBJ databases">
        <authorList>
            <person name="Ma Q."/>
            <person name="Huang Y."/>
            <person name="Song X."/>
            <person name="Pei D."/>
        </authorList>
    </citation>
    <scope>NUCLEOTIDE SEQUENCE [LARGE SCALE GENOMIC DNA]</scope>
    <source>
        <strain evidence="2">Sxm20200214</strain>
        <tissue evidence="2">Leaf</tissue>
    </source>
</reference>
<feature type="region of interest" description="Disordered" evidence="1">
    <location>
        <begin position="304"/>
        <end position="330"/>
    </location>
</feature>
<organism evidence="2 3">
    <name type="scientific">Brassica carinata</name>
    <name type="common">Ethiopian mustard</name>
    <name type="synonym">Abyssinian cabbage</name>
    <dbReference type="NCBI Taxonomy" id="52824"/>
    <lineage>
        <taxon>Eukaryota</taxon>
        <taxon>Viridiplantae</taxon>
        <taxon>Streptophyta</taxon>
        <taxon>Embryophyta</taxon>
        <taxon>Tracheophyta</taxon>
        <taxon>Spermatophyta</taxon>
        <taxon>Magnoliopsida</taxon>
        <taxon>eudicotyledons</taxon>
        <taxon>Gunneridae</taxon>
        <taxon>Pentapetalae</taxon>
        <taxon>rosids</taxon>
        <taxon>malvids</taxon>
        <taxon>Brassicales</taxon>
        <taxon>Brassicaceae</taxon>
        <taxon>Brassiceae</taxon>
        <taxon>Brassica</taxon>
    </lineage>
</organism>
<evidence type="ECO:0000256" key="1">
    <source>
        <dbReference type="SAM" id="MobiDB-lite"/>
    </source>
</evidence>
<evidence type="ECO:0000313" key="3">
    <source>
        <dbReference type="Proteomes" id="UP000886595"/>
    </source>
</evidence>
<evidence type="ECO:0000313" key="2">
    <source>
        <dbReference type="EMBL" id="KAG2314678.1"/>
    </source>
</evidence>
<dbReference type="EMBL" id="JAAMPC010000004">
    <property type="protein sequence ID" value="KAG2314678.1"/>
    <property type="molecule type" value="Genomic_DNA"/>
</dbReference>